<dbReference type="AlphaFoldDB" id="A0A345PIY2"/>
<sequence>MNPGFDTRMEMVDFLHYLQFSGLTKPDFVKETLPEDSVSVMSIYNTETPEEIPPFTVYMEVFQEIKPGMNKPESHQGWSISSDVIEVMDFSDKEHIVNNINMYGNFEGVNPSGTL</sequence>
<gene>
    <name evidence="1" type="ORF">CUC15_13965</name>
</gene>
<dbReference type="OrthoDB" id="9916630at2"/>
<name>A0A345PIY2_9BACI</name>
<protein>
    <submittedName>
        <fullName evidence="1">Uncharacterized protein</fullName>
    </submittedName>
</protein>
<evidence type="ECO:0000313" key="2">
    <source>
        <dbReference type="Proteomes" id="UP000253908"/>
    </source>
</evidence>
<accession>A0A345PIY2</accession>
<dbReference type="Proteomes" id="UP000253908">
    <property type="component" value="Chromosome"/>
</dbReference>
<evidence type="ECO:0000313" key="1">
    <source>
        <dbReference type="EMBL" id="AXI09962.1"/>
    </source>
</evidence>
<proteinExistence type="predicted"/>
<keyword evidence="2" id="KW-1185">Reference proteome</keyword>
<dbReference type="KEGG" id="ocn:CUC15_13965"/>
<reference evidence="2" key="1">
    <citation type="submission" date="2017-11" db="EMBL/GenBank/DDBJ databases">
        <authorList>
            <person name="Zhu W."/>
        </authorList>
    </citation>
    <scope>NUCLEOTIDE SEQUENCE [LARGE SCALE GENOMIC DNA]</scope>
    <source>
        <strain evidence="2">160</strain>
    </source>
</reference>
<dbReference type="EMBL" id="CP024848">
    <property type="protein sequence ID" value="AXI09962.1"/>
    <property type="molecule type" value="Genomic_DNA"/>
</dbReference>
<organism evidence="1 2">
    <name type="scientific">Oceanobacillus zhaokaii</name>
    <dbReference type="NCBI Taxonomy" id="2052660"/>
    <lineage>
        <taxon>Bacteria</taxon>
        <taxon>Bacillati</taxon>
        <taxon>Bacillota</taxon>
        <taxon>Bacilli</taxon>
        <taxon>Bacillales</taxon>
        <taxon>Bacillaceae</taxon>
        <taxon>Oceanobacillus</taxon>
    </lineage>
</organism>